<evidence type="ECO:0000313" key="1">
    <source>
        <dbReference type="EMBL" id="MDT0263518.1"/>
    </source>
</evidence>
<dbReference type="EMBL" id="JAVREH010000041">
    <property type="protein sequence ID" value="MDT0263518.1"/>
    <property type="molecule type" value="Genomic_DNA"/>
</dbReference>
<dbReference type="SUPFAM" id="SSF50129">
    <property type="entry name" value="GroES-like"/>
    <property type="match status" value="1"/>
</dbReference>
<accession>A0ABU2JFK7</accession>
<dbReference type="RefSeq" id="WP_311424663.1">
    <property type="nucleotide sequence ID" value="NZ_JAVREH010000041.1"/>
</dbReference>
<evidence type="ECO:0000313" key="2">
    <source>
        <dbReference type="Proteomes" id="UP001183176"/>
    </source>
</evidence>
<comment type="caution">
    <text evidence="1">The sequence shown here is derived from an EMBL/GenBank/DDBJ whole genome shotgun (WGS) entry which is preliminary data.</text>
</comment>
<name>A0ABU2JFK7_9ACTN</name>
<gene>
    <name evidence="1" type="ORF">RM423_19230</name>
</gene>
<dbReference type="InterPro" id="IPR011032">
    <property type="entry name" value="GroES-like_sf"/>
</dbReference>
<dbReference type="Proteomes" id="UP001183176">
    <property type="component" value="Unassembled WGS sequence"/>
</dbReference>
<organism evidence="1 2">
    <name type="scientific">Jatrophihabitans lederbergiae</name>
    <dbReference type="NCBI Taxonomy" id="3075547"/>
    <lineage>
        <taxon>Bacteria</taxon>
        <taxon>Bacillati</taxon>
        <taxon>Actinomycetota</taxon>
        <taxon>Actinomycetes</taxon>
        <taxon>Jatrophihabitantales</taxon>
        <taxon>Jatrophihabitantaceae</taxon>
        <taxon>Jatrophihabitans</taxon>
    </lineage>
</organism>
<sequence length="83" mass="8733">MKTQAAICWERRTEWSVEEAEHDPPKAGEVLVRIGASGLCVTATSTSCKGGFPFLLPIDGGHEGAGPAALREALDDVRRTGGP</sequence>
<reference evidence="2" key="1">
    <citation type="submission" date="2023-07" db="EMBL/GenBank/DDBJ databases">
        <title>30 novel species of actinomycetes from the DSMZ collection.</title>
        <authorList>
            <person name="Nouioui I."/>
        </authorList>
    </citation>
    <scope>NUCLEOTIDE SEQUENCE [LARGE SCALE GENOMIC DNA]</scope>
    <source>
        <strain evidence="2">DSM 44399</strain>
    </source>
</reference>
<keyword evidence="2" id="KW-1185">Reference proteome</keyword>
<proteinExistence type="predicted"/>
<evidence type="ECO:0008006" key="3">
    <source>
        <dbReference type="Google" id="ProtNLM"/>
    </source>
</evidence>
<protein>
    <recommendedName>
        <fullName evidence="3">Alcohol dehydrogenase N-terminal domain-containing protein</fullName>
    </recommendedName>
</protein>
<dbReference type="Gene3D" id="3.90.180.10">
    <property type="entry name" value="Medium-chain alcohol dehydrogenases, catalytic domain"/>
    <property type="match status" value="1"/>
</dbReference>